<evidence type="ECO:0000313" key="2">
    <source>
        <dbReference type="EMBL" id="SFC06017.1"/>
    </source>
</evidence>
<accession>A0A1I1G2P2</accession>
<keyword evidence="3" id="KW-1185">Reference proteome</keyword>
<reference evidence="2 3" key="1">
    <citation type="submission" date="2016-10" db="EMBL/GenBank/DDBJ databases">
        <authorList>
            <person name="de Groot N.N."/>
        </authorList>
    </citation>
    <scope>NUCLEOTIDE SEQUENCE [LARGE SCALE GENOMIC DNA]</scope>
    <source>
        <strain evidence="2 3">CGMCC 1.7056</strain>
    </source>
</reference>
<protein>
    <submittedName>
        <fullName evidence="2">Uncharacterized protein</fullName>
    </submittedName>
</protein>
<dbReference type="Proteomes" id="UP000198832">
    <property type="component" value="Unassembled WGS sequence"/>
</dbReference>
<feature type="region of interest" description="Disordered" evidence="1">
    <location>
        <begin position="94"/>
        <end position="135"/>
    </location>
</feature>
<dbReference type="AlphaFoldDB" id="A0A1I1G2P2"/>
<evidence type="ECO:0000313" key="3">
    <source>
        <dbReference type="Proteomes" id="UP000198832"/>
    </source>
</evidence>
<organism evidence="2 3">
    <name type="scientific">Nocardioides terrae</name>
    <dbReference type="NCBI Taxonomy" id="574651"/>
    <lineage>
        <taxon>Bacteria</taxon>
        <taxon>Bacillati</taxon>
        <taxon>Actinomycetota</taxon>
        <taxon>Actinomycetes</taxon>
        <taxon>Propionibacteriales</taxon>
        <taxon>Nocardioidaceae</taxon>
        <taxon>Nocardioides</taxon>
    </lineage>
</organism>
<proteinExistence type="predicted"/>
<gene>
    <name evidence="2" type="ORF">SAMN04487968_103236</name>
</gene>
<dbReference type="STRING" id="574651.SAMN04487968_103236"/>
<dbReference type="RefSeq" id="WP_245750162.1">
    <property type="nucleotide sequence ID" value="NZ_FOLB01000003.1"/>
</dbReference>
<sequence length="135" mass="13766">MTGSDQGPADGQDRIGSAAEEAAKLLGALSGWAGDLGHGLGANLDAHLDTGAQECAYCPICRTVHVLREASPELKVHLASAAASLMQAAASVLAAAGASNPATERSAGVERIDLDSEGDWPETDPSGSTEREERQ</sequence>
<evidence type="ECO:0000256" key="1">
    <source>
        <dbReference type="SAM" id="MobiDB-lite"/>
    </source>
</evidence>
<name>A0A1I1G2P2_9ACTN</name>
<dbReference type="EMBL" id="FOLB01000003">
    <property type="protein sequence ID" value="SFC06017.1"/>
    <property type="molecule type" value="Genomic_DNA"/>
</dbReference>